<evidence type="ECO:0000313" key="2">
    <source>
        <dbReference type="Proteomes" id="UP000024635"/>
    </source>
</evidence>
<dbReference type="Proteomes" id="UP000024635">
    <property type="component" value="Unassembled WGS sequence"/>
</dbReference>
<protein>
    <submittedName>
        <fullName evidence="1">Uncharacterized protein</fullName>
    </submittedName>
</protein>
<name>A0A016U2E5_9BILA</name>
<accession>A0A016U2E5</accession>
<gene>
    <name evidence="1" type="primary">Acey_s0062.g3307</name>
    <name evidence="1" type="ORF">Y032_0062g3307</name>
</gene>
<proteinExistence type="predicted"/>
<reference evidence="2" key="1">
    <citation type="journal article" date="2015" name="Nat. Genet.">
        <title>The genome and transcriptome of the zoonotic hookworm Ancylostoma ceylanicum identify infection-specific gene families.</title>
        <authorList>
            <person name="Schwarz E.M."/>
            <person name="Hu Y."/>
            <person name="Antoshechkin I."/>
            <person name="Miller M.M."/>
            <person name="Sternberg P.W."/>
            <person name="Aroian R.V."/>
        </authorList>
    </citation>
    <scope>NUCLEOTIDE SEQUENCE</scope>
    <source>
        <strain evidence="2">HY135</strain>
    </source>
</reference>
<evidence type="ECO:0000313" key="1">
    <source>
        <dbReference type="EMBL" id="EYC09022.1"/>
    </source>
</evidence>
<dbReference type="AlphaFoldDB" id="A0A016U2E5"/>
<dbReference type="EMBL" id="JARK01001398">
    <property type="protein sequence ID" value="EYC09022.1"/>
    <property type="molecule type" value="Genomic_DNA"/>
</dbReference>
<comment type="caution">
    <text evidence="1">The sequence shown here is derived from an EMBL/GenBank/DDBJ whole genome shotgun (WGS) entry which is preliminary data.</text>
</comment>
<keyword evidence="2" id="KW-1185">Reference proteome</keyword>
<sequence>MGNLYLSDARIHLPKIFHEDRSTWHTIPNKKNAWPPGGRKRVRLSCVSDATGPILRHNLLTEKNSSLVLYSDTF</sequence>
<organism evidence="1 2">
    <name type="scientific">Ancylostoma ceylanicum</name>
    <dbReference type="NCBI Taxonomy" id="53326"/>
    <lineage>
        <taxon>Eukaryota</taxon>
        <taxon>Metazoa</taxon>
        <taxon>Ecdysozoa</taxon>
        <taxon>Nematoda</taxon>
        <taxon>Chromadorea</taxon>
        <taxon>Rhabditida</taxon>
        <taxon>Rhabditina</taxon>
        <taxon>Rhabditomorpha</taxon>
        <taxon>Strongyloidea</taxon>
        <taxon>Ancylostomatidae</taxon>
        <taxon>Ancylostomatinae</taxon>
        <taxon>Ancylostoma</taxon>
    </lineage>
</organism>